<name>A0A1W2TKZ1_ROSNE</name>
<dbReference type="InterPro" id="IPR054471">
    <property type="entry name" value="GPIID_WHD"/>
</dbReference>
<dbReference type="Proteomes" id="UP000054516">
    <property type="component" value="Unassembled WGS sequence"/>
</dbReference>
<dbReference type="InterPro" id="IPR056884">
    <property type="entry name" value="NPHP3-like_N"/>
</dbReference>
<evidence type="ECO:0000259" key="7">
    <source>
        <dbReference type="Pfam" id="PF24883"/>
    </source>
</evidence>
<feature type="domain" description="Nephrocystin 3-like N-terminal" evidence="7">
    <location>
        <begin position="393"/>
        <end position="558"/>
    </location>
</feature>
<feature type="domain" description="GPI inositol-deacylase winged helix" evidence="5">
    <location>
        <begin position="678"/>
        <end position="751"/>
    </location>
</feature>
<evidence type="ECO:0000313" key="8">
    <source>
        <dbReference type="EMBL" id="GAP88947.1"/>
    </source>
</evidence>
<dbReference type="SUPFAM" id="SSF48403">
    <property type="entry name" value="Ankyrin repeat"/>
    <property type="match status" value="1"/>
</dbReference>
<dbReference type="PANTHER" id="PTHR10039">
    <property type="entry name" value="AMELOGENIN"/>
    <property type="match status" value="1"/>
</dbReference>
<evidence type="ECO:0000313" key="9">
    <source>
        <dbReference type="Proteomes" id="UP000054516"/>
    </source>
</evidence>
<dbReference type="Pfam" id="PF22939">
    <property type="entry name" value="WHD_GPIID"/>
    <property type="match status" value="1"/>
</dbReference>
<sequence>MTGFRWGREPSRVAFPSPRRRDRLKFWESWGGSSTTLPASVDQEHHQEGVVTEPSTSSRPVDRPALPAVPKTSTVVAESNSTTTPGNSRDRKSLWDLAYDALRQDKPEVVEAYEGLLFKVLPTMKTAAARADFENLLSEVSSNLASTTPTSDTGVPEAGARDLPSRQEMMKDIVGLGQSYVDGKRIAFNIGRQQFMLRDQMGHVITGIQLGKSWIDEAVKASPLAGAAWAGVCLLLPLLTNLSEVQTANEEGLAYVAQKIRYYTAMESLLLGGPDEKTFTATMMQEHEELFVKLYQAIIDFQAQSVLQFFRRRFRGLLRDAVKWDPWEEMLKKVKELGNDVEGASLQINTSLSTAALGDIARWARQSEEGKCLETLSGDYAWYKGRVEARVPDTCRWFLNHASYQSWLEARSGPLLVSADPGCGKSVLAKYLIDSSFGFRVPKEAAICYFFFKDGDRNTLALALSALIHQLLCRRPQLMHHAMKRFRQEGQKLASNVTALWDILQSATADPTAGVIIIVLDALDECSQDELNMATLSRYIQTHFNQGSRHMKIIMTSRPYQNTVQRIQGLEESFPNIRINGEDESEIIREEINSVIEFRVGRMTTLDVGLKKHLKERLLNITHRTYLWLYLVFEYLESSTIKSTTRGLDKAIIQNLPNTVEDAYEKILSRCPAQGETRKAMLTLLAASRPLTLGEMQIALGLNVNTRTLEELDLEPDDKFKNRLRELCGLFVTVHDNKVYFLHQTVREFLLPLSPPSPSVSAATKWAHEFSMREAHLSLAESCVVYLHLLDSRADRTTQTGILDYSTNNWVAHFRDADPPDDAAIVPLALRICDPELEQVSQWLTSGNGFGYLFENDSLSRLGSLAIATRLGLTAVVKRLLNTTTVDINQRDVRENTPLLIAIREKYDGITKLLLDTGQADINIRNRDNQTPLVLAAERQDEGLVKLLTTNQADVNIKDSYGYMLLLSATLRGDEGIAKLLLSTGRADINPKDRYGHTPLSSAAQRGYEGIVKLLLNTDQADIDSKNDAGNTALMLAARGGYEGIVQLLFNTGQADINSKNLDGCTPLMLAAQKGNEGVVKLLLNTGQVDINSKNHAGETASLLAALYGHEAVVHLLQIPPSVV</sequence>
<dbReference type="Pfam" id="PF00023">
    <property type="entry name" value="Ank"/>
    <property type="match status" value="1"/>
</dbReference>
<dbReference type="InterPro" id="IPR027417">
    <property type="entry name" value="P-loop_NTPase"/>
</dbReference>
<dbReference type="PROSITE" id="PS50088">
    <property type="entry name" value="ANK_REPEAT"/>
    <property type="match status" value="3"/>
</dbReference>
<dbReference type="InterPro" id="IPR002110">
    <property type="entry name" value="Ankyrin_rpt"/>
</dbReference>
<dbReference type="EMBL" id="DF977479">
    <property type="protein sequence ID" value="GAP88947.1"/>
    <property type="molecule type" value="Genomic_DNA"/>
</dbReference>
<dbReference type="Gene3D" id="3.40.50.300">
    <property type="entry name" value="P-loop containing nucleotide triphosphate hydrolases"/>
    <property type="match status" value="1"/>
</dbReference>
<feature type="repeat" description="ANK" evidence="2">
    <location>
        <begin position="1029"/>
        <end position="1053"/>
    </location>
</feature>
<dbReference type="InterPro" id="IPR036770">
    <property type="entry name" value="Ankyrin_rpt-contain_sf"/>
</dbReference>
<dbReference type="Pfam" id="PF12796">
    <property type="entry name" value="Ank_2"/>
    <property type="match status" value="2"/>
</dbReference>
<dbReference type="Pfam" id="PF24883">
    <property type="entry name" value="NPHP3_N"/>
    <property type="match status" value="1"/>
</dbReference>
<evidence type="ECO:0000259" key="4">
    <source>
        <dbReference type="Pfam" id="PF17100"/>
    </source>
</evidence>
<evidence type="ECO:0000259" key="5">
    <source>
        <dbReference type="Pfam" id="PF22939"/>
    </source>
</evidence>
<dbReference type="SUPFAM" id="SSF52540">
    <property type="entry name" value="P-loop containing nucleoside triphosphate hydrolases"/>
    <property type="match status" value="1"/>
</dbReference>
<gene>
    <name evidence="8" type="ORF">SAMD00023353_3400170</name>
</gene>
<dbReference type="InterPro" id="IPR031359">
    <property type="entry name" value="NACHT_N"/>
</dbReference>
<keyword evidence="1" id="KW-0677">Repeat</keyword>
<dbReference type="PROSITE" id="PS50297">
    <property type="entry name" value="ANK_REP_REGION"/>
    <property type="match status" value="3"/>
</dbReference>
<feature type="repeat" description="ANK" evidence="2">
    <location>
        <begin position="928"/>
        <end position="960"/>
    </location>
</feature>
<proteinExistence type="predicted"/>
<keyword evidence="2" id="KW-0040">ANK repeat</keyword>
<evidence type="ECO:0000259" key="6">
    <source>
        <dbReference type="Pfam" id="PF23239"/>
    </source>
</evidence>
<keyword evidence="9" id="KW-1185">Reference proteome</keyword>
<evidence type="ECO:0000256" key="3">
    <source>
        <dbReference type="SAM" id="MobiDB-lite"/>
    </source>
</evidence>
<dbReference type="STRING" id="77044.A0A1W2TKZ1"/>
<dbReference type="OrthoDB" id="163438at2759"/>
<organism evidence="8">
    <name type="scientific">Rosellinia necatrix</name>
    <name type="common">White root-rot fungus</name>
    <dbReference type="NCBI Taxonomy" id="77044"/>
    <lineage>
        <taxon>Eukaryota</taxon>
        <taxon>Fungi</taxon>
        <taxon>Dikarya</taxon>
        <taxon>Ascomycota</taxon>
        <taxon>Pezizomycotina</taxon>
        <taxon>Sordariomycetes</taxon>
        <taxon>Xylariomycetidae</taxon>
        <taxon>Xylariales</taxon>
        <taxon>Xylariaceae</taxon>
        <taxon>Rosellinia</taxon>
    </lineage>
</organism>
<feature type="compositionally biased region" description="Polar residues" evidence="3">
    <location>
        <begin position="71"/>
        <end position="87"/>
    </location>
</feature>
<protein>
    <submittedName>
        <fullName evidence="8">Putative ankyrin repeat protein</fullName>
    </submittedName>
</protein>
<dbReference type="InterPro" id="IPR055497">
    <property type="entry name" value="DUF7069"/>
</dbReference>
<feature type="region of interest" description="Disordered" evidence="3">
    <location>
        <begin position="34"/>
        <end position="91"/>
    </location>
</feature>
<dbReference type="SMART" id="SM00248">
    <property type="entry name" value="ANK"/>
    <property type="match status" value="6"/>
</dbReference>
<feature type="domain" description="DUF7069" evidence="6">
    <location>
        <begin position="588"/>
        <end position="651"/>
    </location>
</feature>
<feature type="repeat" description="ANK" evidence="2">
    <location>
        <begin position="1063"/>
        <end position="1087"/>
    </location>
</feature>
<evidence type="ECO:0000256" key="1">
    <source>
        <dbReference type="ARBA" id="ARBA00022737"/>
    </source>
</evidence>
<dbReference type="AlphaFoldDB" id="A0A1W2TKZ1"/>
<accession>A0A1W2TKZ1</accession>
<dbReference type="Pfam" id="PF23239">
    <property type="entry name" value="DUF7069"/>
    <property type="match status" value="1"/>
</dbReference>
<reference evidence="8" key="1">
    <citation type="submission" date="2016-03" db="EMBL/GenBank/DDBJ databases">
        <title>Draft genome sequence of Rosellinia necatrix.</title>
        <authorList>
            <person name="Kanematsu S."/>
        </authorList>
    </citation>
    <scope>NUCLEOTIDE SEQUENCE [LARGE SCALE GENOMIC DNA]</scope>
    <source>
        <strain evidence="8">W97</strain>
    </source>
</reference>
<evidence type="ECO:0000256" key="2">
    <source>
        <dbReference type="PROSITE-ProRule" id="PRU00023"/>
    </source>
</evidence>
<feature type="domain" description="NWD NACHT-NTPase N-terminal" evidence="4">
    <location>
        <begin position="93"/>
        <end position="339"/>
    </location>
</feature>
<dbReference type="Pfam" id="PF17100">
    <property type="entry name" value="NACHT_N"/>
    <property type="match status" value="1"/>
</dbReference>
<dbReference type="Gene3D" id="1.25.40.20">
    <property type="entry name" value="Ankyrin repeat-containing domain"/>
    <property type="match status" value="2"/>
</dbReference>